<reference evidence="1" key="1">
    <citation type="submission" date="2022-06" db="EMBL/GenBank/DDBJ databases">
        <title>Aeoliella straminimaris, a novel planctomycete from sediments.</title>
        <authorList>
            <person name="Vitorino I.R."/>
            <person name="Lage O.M."/>
        </authorList>
    </citation>
    <scope>NUCLEOTIDE SEQUENCE</scope>
    <source>
        <strain evidence="1">ICT_H6.2</strain>
    </source>
</reference>
<gene>
    <name evidence="1" type="ORF">NG895_19070</name>
</gene>
<comment type="caution">
    <text evidence="1">The sequence shown here is derived from an EMBL/GenBank/DDBJ whole genome shotgun (WGS) entry which is preliminary data.</text>
</comment>
<protein>
    <submittedName>
        <fullName evidence="1">Uncharacterized protein</fullName>
    </submittedName>
</protein>
<name>A0A9X2FIH7_9BACT</name>
<dbReference type="AlphaFoldDB" id="A0A9X2FIH7"/>
<dbReference type="EMBL" id="JAMXLR010000064">
    <property type="protein sequence ID" value="MCO6046006.1"/>
    <property type="molecule type" value="Genomic_DNA"/>
</dbReference>
<accession>A0A9X2FIH7</accession>
<organism evidence="1 2">
    <name type="scientific">Aeoliella straminimaris</name>
    <dbReference type="NCBI Taxonomy" id="2954799"/>
    <lineage>
        <taxon>Bacteria</taxon>
        <taxon>Pseudomonadati</taxon>
        <taxon>Planctomycetota</taxon>
        <taxon>Planctomycetia</taxon>
        <taxon>Pirellulales</taxon>
        <taxon>Lacipirellulaceae</taxon>
        <taxon>Aeoliella</taxon>
    </lineage>
</organism>
<sequence length="157" mass="17092">MSISKQLEQQLATAGAGPVSLAAQEGDSSVLCELVAVESLGVSLRLLELKSRQLEGKPAEQLRDVAGKLAKKVSYLLEAIAPVEIDDESCTIQMRSMPPHRAENATSYYEVLVTAGAISLRRYSKTRRTTRQVEAFDLTRQVLLRLVDDFATAAAEA</sequence>
<proteinExistence type="predicted"/>
<dbReference type="RefSeq" id="WP_252854122.1">
    <property type="nucleotide sequence ID" value="NZ_JAMXLR010000064.1"/>
</dbReference>
<evidence type="ECO:0000313" key="2">
    <source>
        <dbReference type="Proteomes" id="UP001155241"/>
    </source>
</evidence>
<dbReference type="Proteomes" id="UP001155241">
    <property type="component" value="Unassembled WGS sequence"/>
</dbReference>
<evidence type="ECO:0000313" key="1">
    <source>
        <dbReference type="EMBL" id="MCO6046006.1"/>
    </source>
</evidence>
<keyword evidence="2" id="KW-1185">Reference proteome</keyword>